<dbReference type="Proteomes" id="UP000598467">
    <property type="component" value="Unassembled WGS sequence"/>
</dbReference>
<protein>
    <submittedName>
        <fullName evidence="1">Class I SAM-dependent methyltransferase</fullName>
    </submittedName>
</protein>
<keyword evidence="1" id="KW-0489">Methyltransferase</keyword>
<sequence>MIKSIFETLELLGVASRDTREEYASETRDVKPLRVCRDSASGVIYIDGYYTGDDTYKKGDYRQETVQRAGEPSYERQADATRRANAFRSYYSGKKIADFGCGLGDFLRLVQAETASCVGIELQKDAVDSLREAGIDCETSIDALEEGSLDALFSFHVLEHLPDPLEILTLLRPKLKEGGYAIFEVPHARDFLLDYVDSAPFRKFTLWSQHLVLHTRDSLKRMLEHAGYRDVVVTGAQRYPLSNHMLWMTSGRPGGHKSKFAAIDTPELTAAYEAALSKIDATDTLIAVARK</sequence>
<proteinExistence type="predicted"/>
<dbReference type="Pfam" id="PF13489">
    <property type="entry name" value="Methyltransf_23"/>
    <property type="match status" value="1"/>
</dbReference>
<dbReference type="CDD" id="cd02440">
    <property type="entry name" value="AdoMet_MTases"/>
    <property type="match status" value="1"/>
</dbReference>
<keyword evidence="1" id="KW-0808">Transferase</keyword>
<gene>
    <name evidence="1" type="ORF">HK439_10230</name>
</gene>
<organism evidence="1 2">
    <name type="scientific">Roseibium aggregatum</name>
    <dbReference type="NCBI Taxonomy" id="187304"/>
    <lineage>
        <taxon>Bacteria</taxon>
        <taxon>Pseudomonadati</taxon>
        <taxon>Pseudomonadota</taxon>
        <taxon>Alphaproteobacteria</taxon>
        <taxon>Hyphomicrobiales</taxon>
        <taxon>Stappiaceae</taxon>
        <taxon>Roseibium</taxon>
    </lineage>
</organism>
<dbReference type="RefSeq" id="WP_190291313.1">
    <property type="nucleotide sequence ID" value="NZ_JABFCZ010000010.1"/>
</dbReference>
<reference evidence="1" key="1">
    <citation type="submission" date="2020-05" db="EMBL/GenBank/DDBJ databases">
        <title>Identification of trans-AT polyketide cluster in two marine bacteria, producers of a novel glutaramide-containing polyketide sesbanimide D and analogs.</title>
        <authorList>
            <person name="Kacar D."/>
            <person name="Rodriguez P."/>
            <person name="Canedo L."/>
            <person name="Gonzalez E."/>
            <person name="Galan B."/>
            <person name="De La Calle F."/>
            <person name="Garcia J.L."/>
        </authorList>
    </citation>
    <scope>NUCLEOTIDE SEQUENCE</scope>
    <source>
        <strain evidence="1">PHM038</strain>
    </source>
</reference>
<dbReference type="AlphaFoldDB" id="A0A926P3M9"/>
<accession>A0A926P3M9</accession>
<dbReference type="PANTHER" id="PTHR43861">
    <property type="entry name" value="TRANS-ACONITATE 2-METHYLTRANSFERASE-RELATED"/>
    <property type="match status" value="1"/>
</dbReference>
<comment type="caution">
    <text evidence="1">The sequence shown here is derived from an EMBL/GenBank/DDBJ whole genome shotgun (WGS) entry which is preliminary data.</text>
</comment>
<dbReference type="GO" id="GO:0032259">
    <property type="term" value="P:methylation"/>
    <property type="evidence" value="ECO:0007669"/>
    <property type="project" value="UniProtKB-KW"/>
</dbReference>
<evidence type="ECO:0000313" key="2">
    <source>
        <dbReference type="Proteomes" id="UP000598467"/>
    </source>
</evidence>
<dbReference type="SUPFAM" id="SSF53335">
    <property type="entry name" value="S-adenosyl-L-methionine-dependent methyltransferases"/>
    <property type="match status" value="1"/>
</dbReference>
<dbReference type="GO" id="GO:0008168">
    <property type="term" value="F:methyltransferase activity"/>
    <property type="evidence" value="ECO:0007669"/>
    <property type="project" value="UniProtKB-KW"/>
</dbReference>
<name>A0A926P3M9_9HYPH</name>
<dbReference type="EMBL" id="JABFCZ010000010">
    <property type="protein sequence ID" value="MBD1546641.1"/>
    <property type="molecule type" value="Genomic_DNA"/>
</dbReference>
<dbReference type="Gene3D" id="3.40.50.150">
    <property type="entry name" value="Vaccinia Virus protein VP39"/>
    <property type="match status" value="1"/>
</dbReference>
<evidence type="ECO:0000313" key="1">
    <source>
        <dbReference type="EMBL" id="MBD1546641.1"/>
    </source>
</evidence>
<dbReference type="InterPro" id="IPR029063">
    <property type="entry name" value="SAM-dependent_MTases_sf"/>
</dbReference>